<dbReference type="Gene3D" id="3.30.200.20">
    <property type="entry name" value="Phosphorylase Kinase, domain 1"/>
    <property type="match status" value="1"/>
</dbReference>
<dbReference type="PROSITE" id="PS50011">
    <property type="entry name" value="PROTEIN_KINASE_DOM"/>
    <property type="match status" value="1"/>
</dbReference>
<protein>
    <recommendedName>
        <fullName evidence="4">Protein kinase domain-containing protein</fullName>
    </recommendedName>
</protein>
<dbReference type="PANTHER" id="PTHR47989:SF45">
    <property type="entry name" value="OS01G0709500 PROTEIN"/>
    <property type="match status" value="1"/>
</dbReference>
<name>A0A7I8KZI9_SPIIN</name>
<dbReference type="FunFam" id="1.10.510.10:FF:000051">
    <property type="entry name" value="Receptor-like serine/threonine-protein kinase ALE2"/>
    <property type="match status" value="1"/>
</dbReference>
<reference evidence="5" key="1">
    <citation type="submission" date="2020-02" db="EMBL/GenBank/DDBJ databases">
        <authorList>
            <person name="Scholz U."/>
            <person name="Mascher M."/>
            <person name="Fiebig A."/>
        </authorList>
    </citation>
    <scope>NUCLEOTIDE SEQUENCE</scope>
</reference>
<dbReference type="PROSITE" id="PS00108">
    <property type="entry name" value="PROTEIN_KINASE_ST"/>
    <property type="match status" value="1"/>
</dbReference>
<proteinExistence type="predicted"/>
<accession>A0A7I8KZI9</accession>
<dbReference type="Pfam" id="PF07714">
    <property type="entry name" value="PK_Tyr_Ser-Thr"/>
    <property type="match status" value="1"/>
</dbReference>
<dbReference type="CDD" id="cd14066">
    <property type="entry name" value="STKc_IRAK"/>
    <property type="match status" value="1"/>
</dbReference>
<evidence type="ECO:0000313" key="5">
    <source>
        <dbReference type="EMBL" id="CAA7402912.1"/>
    </source>
</evidence>
<dbReference type="Proteomes" id="UP000663760">
    <property type="component" value="Chromosome 9"/>
</dbReference>
<dbReference type="AlphaFoldDB" id="A0A7I8KZI9"/>
<dbReference type="EMBL" id="LR746272">
    <property type="protein sequence ID" value="CAA7402912.1"/>
    <property type="molecule type" value="Genomic_DNA"/>
</dbReference>
<dbReference type="GO" id="GO:0004672">
    <property type="term" value="F:protein kinase activity"/>
    <property type="evidence" value="ECO:0007669"/>
    <property type="project" value="InterPro"/>
</dbReference>
<dbReference type="SUPFAM" id="SSF56112">
    <property type="entry name" value="Protein kinase-like (PK-like)"/>
    <property type="match status" value="1"/>
</dbReference>
<dbReference type="GO" id="GO:0005524">
    <property type="term" value="F:ATP binding"/>
    <property type="evidence" value="ECO:0007669"/>
    <property type="project" value="UniProtKB-KW"/>
</dbReference>
<dbReference type="InterPro" id="IPR000719">
    <property type="entry name" value="Prot_kinase_dom"/>
</dbReference>
<dbReference type="InterPro" id="IPR011009">
    <property type="entry name" value="Kinase-like_dom_sf"/>
</dbReference>
<dbReference type="PANTHER" id="PTHR47989">
    <property type="entry name" value="OS01G0750732 PROTEIN"/>
    <property type="match status" value="1"/>
</dbReference>
<sequence length="378" mass="40318">MGRGAALLGSGPSSISGSLCSSMATYTGANRTFSLGEMERATGKFDDSRIVGEGGFGRVYQGALEDGTMGGREFLAEIEMLSRLHHRNLVKLIGLCAEEHLRCLVYELIPNGSVESHLHGVDREVAPLDWASRIKIALGSARALAYLHEDSSPPVIHRDFKSSNILLEHNFTPKVSDFGLARAALNEGKDHISTRVMGTFGYVAPEYALTGHLLVKSDVYSYGVVLLELLTGRKPVDMSQPPGQENLVAWAIVDPALGSSVPFDGVAKVAAIASMCVQPEVSHRPSMGEVVQALKLVCNDGDNPGGSGRSFNPEDEEAVIGAASSFSVSANPRTSAGFAAEARGSLRRHSSSSEPLRTGGSGRFSARNEVLVRRKPER</sequence>
<feature type="domain" description="Protein kinase" evidence="4">
    <location>
        <begin position="45"/>
        <end position="297"/>
    </location>
</feature>
<evidence type="ECO:0000313" key="6">
    <source>
        <dbReference type="Proteomes" id="UP000663760"/>
    </source>
</evidence>
<evidence type="ECO:0000256" key="1">
    <source>
        <dbReference type="ARBA" id="ARBA00022741"/>
    </source>
</evidence>
<evidence type="ECO:0000256" key="2">
    <source>
        <dbReference type="ARBA" id="ARBA00022840"/>
    </source>
</evidence>
<organism evidence="5 6">
    <name type="scientific">Spirodela intermedia</name>
    <name type="common">Intermediate duckweed</name>
    <dbReference type="NCBI Taxonomy" id="51605"/>
    <lineage>
        <taxon>Eukaryota</taxon>
        <taxon>Viridiplantae</taxon>
        <taxon>Streptophyta</taxon>
        <taxon>Embryophyta</taxon>
        <taxon>Tracheophyta</taxon>
        <taxon>Spermatophyta</taxon>
        <taxon>Magnoliopsida</taxon>
        <taxon>Liliopsida</taxon>
        <taxon>Araceae</taxon>
        <taxon>Lemnoideae</taxon>
        <taxon>Spirodela</taxon>
    </lineage>
</organism>
<evidence type="ECO:0000259" key="4">
    <source>
        <dbReference type="PROSITE" id="PS50011"/>
    </source>
</evidence>
<dbReference type="OrthoDB" id="1901798at2759"/>
<dbReference type="Gene3D" id="1.10.510.10">
    <property type="entry name" value="Transferase(Phosphotransferase) domain 1"/>
    <property type="match status" value="1"/>
</dbReference>
<gene>
    <name evidence="5" type="ORF">SI8410_09013590</name>
</gene>
<keyword evidence="6" id="KW-1185">Reference proteome</keyword>
<keyword evidence="2" id="KW-0067">ATP-binding</keyword>
<keyword evidence="1" id="KW-0547">Nucleotide-binding</keyword>
<dbReference type="InterPro" id="IPR008271">
    <property type="entry name" value="Ser/Thr_kinase_AS"/>
</dbReference>
<evidence type="ECO:0000256" key="3">
    <source>
        <dbReference type="SAM" id="MobiDB-lite"/>
    </source>
</evidence>
<feature type="region of interest" description="Disordered" evidence="3">
    <location>
        <begin position="339"/>
        <end position="378"/>
    </location>
</feature>
<dbReference type="InterPro" id="IPR001245">
    <property type="entry name" value="Ser-Thr/Tyr_kinase_cat_dom"/>
</dbReference>